<evidence type="ECO:0000313" key="3">
    <source>
        <dbReference type="Proteomes" id="UP001482620"/>
    </source>
</evidence>
<organism evidence="2 3">
    <name type="scientific">Ilyodon furcidens</name>
    <name type="common">goldbreast splitfin</name>
    <dbReference type="NCBI Taxonomy" id="33524"/>
    <lineage>
        <taxon>Eukaryota</taxon>
        <taxon>Metazoa</taxon>
        <taxon>Chordata</taxon>
        <taxon>Craniata</taxon>
        <taxon>Vertebrata</taxon>
        <taxon>Euteleostomi</taxon>
        <taxon>Actinopterygii</taxon>
        <taxon>Neopterygii</taxon>
        <taxon>Teleostei</taxon>
        <taxon>Neoteleostei</taxon>
        <taxon>Acanthomorphata</taxon>
        <taxon>Ovalentaria</taxon>
        <taxon>Atherinomorphae</taxon>
        <taxon>Cyprinodontiformes</taxon>
        <taxon>Goodeidae</taxon>
        <taxon>Ilyodon</taxon>
    </lineage>
</organism>
<dbReference type="Proteomes" id="UP001482620">
    <property type="component" value="Unassembled WGS sequence"/>
</dbReference>
<dbReference type="EMBL" id="JAHRIQ010047395">
    <property type="protein sequence ID" value="MEQ2236471.1"/>
    <property type="molecule type" value="Genomic_DNA"/>
</dbReference>
<protein>
    <submittedName>
        <fullName evidence="2">Uncharacterized protein</fullName>
    </submittedName>
</protein>
<feature type="signal peptide" evidence="1">
    <location>
        <begin position="1"/>
        <end position="32"/>
    </location>
</feature>
<reference evidence="2 3" key="1">
    <citation type="submission" date="2021-06" db="EMBL/GenBank/DDBJ databases">
        <authorList>
            <person name="Palmer J.M."/>
        </authorList>
    </citation>
    <scope>NUCLEOTIDE SEQUENCE [LARGE SCALE GENOMIC DNA]</scope>
    <source>
        <strain evidence="3">if_2019</strain>
        <tissue evidence="2">Muscle</tissue>
    </source>
</reference>
<feature type="chain" id="PRO_5046553490" evidence="1">
    <location>
        <begin position="33"/>
        <end position="118"/>
    </location>
</feature>
<keyword evidence="3" id="KW-1185">Reference proteome</keyword>
<accession>A0ABV0TVF0</accession>
<evidence type="ECO:0000313" key="2">
    <source>
        <dbReference type="EMBL" id="MEQ2236471.1"/>
    </source>
</evidence>
<keyword evidence="1" id="KW-0732">Signal</keyword>
<gene>
    <name evidence="2" type="ORF">ILYODFUR_013117</name>
</gene>
<sequence length="118" mass="13615">MSQQQSFQQSSLWFLWSRILLINLHSLFPLGAFHFYEAEEDICLHLWPLQESWGGGGNFGFCMELYNVKMLFLYLFLSLSTHLPDLLMLQYHTPGVHELSCNTVKEGKCSAGVLFYSS</sequence>
<evidence type="ECO:0000256" key="1">
    <source>
        <dbReference type="SAM" id="SignalP"/>
    </source>
</evidence>
<name>A0ABV0TVF0_9TELE</name>
<comment type="caution">
    <text evidence="2">The sequence shown here is derived from an EMBL/GenBank/DDBJ whole genome shotgun (WGS) entry which is preliminary data.</text>
</comment>
<proteinExistence type="predicted"/>